<dbReference type="EMBL" id="JACHFM010000004">
    <property type="protein sequence ID" value="MBB5223825.1"/>
    <property type="molecule type" value="Genomic_DNA"/>
</dbReference>
<gene>
    <name evidence="2" type="ORF">HNP73_003779</name>
</gene>
<sequence>MSLDPAAGAAPSDHSFDCPTCGSKLRFSPGAGKLVCDHCGFEEAVREHRGRVPELDLRAVERGGPPPSEMQDARFVQCPNCGARVELGTDEHARECPFCATPIVTDTGISRQIKPQAQLPFLISEAEARTAMNRWLGRMWFAPSDLVEYARAGRAMQGVYVPYWTYDAETETTYSGQRGTVHYESRPVSVTVKGRRQTQMQQVARVTWRPAEGRVARHFDDVLVLGSSSLPKKFTDALAPWDLSALSAYEPKFLAGFRAEGYTVPVEEGYREAREIMNGVIQADVRRDIGGDQQKIGRLSTEVGALTFKHVLLPVWLAAYRYRGKSFRFVVNGRTGTVQGERPYSTMKIALVVIIMLLLAATLAFVQVGGKF</sequence>
<protein>
    <submittedName>
        <fullName evidence="2">Endogenous inhibitor of DNA gyrase (YacG/DUF329 family)</fullName>
    </submittedName>
</protein>
<accession>A0A840STJ0</accession>
<comment type="caution">
    <text evidence="2">The sequence shown here is derived from an EMBL/GenBank/DDBJ whole genome shotgun (WGS) entry which is preliminary data.</text>
</comment>
<keyword evidence="3" id="KW-1185">Reference proteome</keyword>
<organism evidence="2 3">
    <name type="scientific">Amaricoccus macauensis</name>
    <dbReference type="NCBI Taxonomy" id="57001"/>
    <lineage>
        <taxon>Bacteria</taxon>
        <taxon>Pseudomonadati</taxon>
        <taxon>Pseudomonadota</taxon>
        <taxon>Alphaproteobacteria</taxon>
        <taxon>Rhodobacterales</taxon>
        <taxon>Paracoccaceae</taxon>
        <taxon>Amaricoccus</taxon>
    </lineage>
</organism>
<feature type="transmembrane region" description="Helical" evidence="1">
    <location>
        <begin position="349"/>
        <end position="368"/>
    </location>
</feature>
<keyword evidence="1" id="KW-0812">Transmembrane</keyword>
<dbReference type="RefSeq" id="WP_184153488.1">
    <property type="nucleotide sequence ID" value="NZ_JACHFM010000004.1"/>
</dbReference>
<evidence type="ECO:0000313" key="2">
    <source>
        <dbReference type="EMBL" id="MBB5223825.1"/>
    </source>
</evidence>
<evidence type="ECO:0000313" key="3">
    <source>
        <dbReference type="Proteomes" id="UP000549457"/>
    </source>
</evidence>
<evidence type="ECO:0000256" key="1">
    <source>
        <dbReference type="SAM" id="Phobius"/>
    </source>
</evidence>
<dbReference type="PANTHER" id="PTHR37826">
    <property type="entry name" value="FLOTILLIN BAND_7_5 DOMAIN PROTEIN"/>
    <property type="match status" value="1"/>
</dbReference>
<dbReference type="PANTHER" id="PTHR37826:SF3">
    <property type="entry name" value="J DOMAIN-CONTAINING PROTEIN"/>
    <property type="match status" value="1"/>
</dbReference>
<dbReference type="AlphaFoldDB" id="A0A840STJ0"/>
<reference evidence="2 3" key="1">
    <citation type="submission" date="2020-08" db="EMBL/GenBank/DDBJ databases">
        <title>Genomic Encyclopedia of Type Strains, Phase IV (KMG-IV): sequencing the most valuable type-strain genomes for metagenomic binning, comparative biology and taxonomic classification.</title>
        <authorList>
            <person name="Goeker M."/>
        </authorList>
    </citation>
    <scope>NUCLEOTIDE SEQUENCE [LARGE SCALE GENOMIC DNA]</scope>
    <source>
        <strain evidence="2 3">DSM 101730</strain>
    </source>
</reference>
<keyword evidence="1" id="KW-0472">Membrane</keyword>
<proteinExistence type="predicted"/>
<name>A0A840STJ0_9RHOB</name>
<keyword evidence="1" id="KW-1133">Transmembrane helix</keyword>
<dbReference type="Proteomes" id="UP000549457">
    <property type="component" value="Unassembled WGS sequence"/>
</dbReference>